<organism evidence="3 4">
    <name type="scientific">Streblomastix strix</name>
    <dbReference type="NCBI Taxonomy" id="222440"/>
    <lineage>
        <taxon>Eukaryota</taxon>
        <taxon>Metamonada</taxon>
        <taxon>Preaxostyla</taxon>
        <taxon>Oxymonadida</taxon>
        <taxon>Streblomastigidae</taxon>
        <taxon>Streblomastix</taxon>
    </lineage>
</organism>
<sequence>CESSRTPVGCRCDTESISYDPTTCANELKCQSGEYPSKDNCKCDPVDAVCKAGQIDPTSLFFRNNKIDEKYTITIDYKNINGGSDYTSKIKIADFKPINKTAKVTDDKYVIMPDSDSSVSAMKTSKALNQSESRCKLVDDSRKNLYYGLYGYSVFAYTTRRDFAPSITALLRNGPNKIRYSNVPLDEQSYYSDIDIEKSCSTVDAIRYLSYGINAGMINTNCIDNTQVPDEGDKCTRSSISFIPQLTGFSEGHFSGLTSSEVKDLIIRFGPVLYTNNEADHGLIVGWEKVAQTNSNAVQVDNWIEVRLWLGEYILVNNPVSKTAKFEGTVIFNISCLEDEASIECHPMKGCVSNTQVLPCYCTGQSAFDTEDCICAGNNIATIEEGSCVCADLHHPRNCLCASNNDINCICSKFGEPNNCKLLKCAGSTNDDLPCECVDNFDPDGCTQVKCTGSDDYGQCICSGAENEPTSCINIPCTGTNDYSKCLCSGADGEPKTCLCTGADYEPTTCTCTLDKHESGCTCSGTDVDPDDCKCSGVEDEPDTCLCSGALNEPDTCTLVYCTGTDDYSKCLCSDVLDQPKTCTCIGTLDEPSTCTCSSYKHERGCTCSGTSSDASDCLCIGIRGEPDTCLCSGALNEPSTCTLIPCTGTNDLPKCICTGVQGQPSTCTQNCEGLTNETLISICACPTNPDELQNDPRKDGLCKPKEEIKYCTSGSYTNCTCPAGQNFTTACQQQQGTIKPSPTPSSDDEEDQCSSLPTWALIVMIAMGIAILQLIIIIIVLIIMVVNYKNKAQVVPVPSAQTRVVPLLQAKSYSYGAQFSQSYETTQPPNQQQNPNFQKDLPQEQYPQYEKPKSPQKRKHSPNKHKSPQRHESLHEDSQEEEQQSALHTPPPPDLNQPHKKKRPQKQKEMQQVQENNQNQPGNEQGQVPDSLPTTQQNPRKKQQAKKQQNPPIKSTSPNAAQSDQGWTSEN</sequence>
<protein>
    <submittedName>
        <fullName evidence="3">Uncharacterized protein</fullName>
    </submittedName>
</protein>
<dbReference type="OrthoDB" id="283575at2759"/>
<evidence type="ECO:0000313" key="3">
    <source>
        <dbReference type="EMBL" id="KAA6398485.1"/>
    </source>
</evidence>
<feature type="non-terminal residue" evidence="3">
    <location>
        <position position="1"/>
    </location>
</feature>
<keyword evidence="2" id="KW-0812">Transmembrane</keyword>
<proteinExistence type="predicted"/>
<gene>
    <name evidence="3" type="ORF">EZS28_005986</name>
</gene>
<dbReference type="AlphaFoldDB" id="A0A5J4WVU5"/>
<name>A0A5J4WVU5_9EUKA</name>
<feature type="compositionally biased region" description="Low complexity" evidence="1">
    <location>
        <begin position="911"/>
        <end position="930"/>
    </location>
</feature>
<keyword evidence="2" id="KW-1133">Transmembrane helix</keyword>
<evidence type="ECO:0000256" key="2">
    <source>
        <dbReference type="SAM" id="Phobius"/>
    </source>
</evidence>
<dbReference type="EMBL" id="SNRW01000945">
    <property type="protein sequence ID" value="KAA6398485.1"/>
    <property type="molecule type" value="Genomic_DNA"/>
</dbReference>
<feature type="transmembrane region" description="Helical" evidence="2">
    <location>
        <begin position="760"/>
        <end position="787"/>
    </location>
</feature>
<keyword evidence="2" id="KW-0472">Membrane</keyword>
<evidence type="ECO:0000256" key="1">
    <source>
        <dbReference type="SAM" id="MobiDB-lite"/>
    </source>
</evidence>
<comment type="caution">
    <text evidence="3">The sequence shown here is derived from an EMBL/GenBank/DDBJ whole genome shotgun (WGS) entry which is preliminary data.</text>
</comment>
<dbReference type="Proteomes" id="UP000324800">
    <property type="component" value="Unassembled WGS sequence"/>
</dbReference>
<feature type="region of interest" description="Disordered" evidence="1">
    <location>
        <begin position="848"/>
        <end position="972"/>
    </location>
</feature>
<reference evidence="3 4" key="1">
    <citation type="submission" date="2019-03" db="EMBL/GenBank/DDBJ databases">
        <title>Single cell metagenomics reveals metabolic interactions within the superorganism composed of flagellate Streblomastix strix and complex community of Bacteroidetes bacteria on its surface.</title>
        <authorList>
            <person name="Treitli S.C."/>
            <person name="Kolisko M."/>
            <person name="Husnik F."/>
            <person name="Keeling P."/>
            <person name="Hampl V."/>
        </authorList>
    </citation>
    <scope>NUCLEOTIDE SEQUENCE [LARGE SCALE GENOMIC DNA]</scope>
    <source>
        <strain evidence="3">ST1C</strain>
    </source>
</reference>
<accession>A0A5J4WVU5</accession>
<feature type="compositionally biased region" description="Basic residues" evidence="1">
    <location>
        <begin position="855"/>
        <end position="869"/>
    </location>
</feature>
<evidence type="ECO:0000313" key="4">
    <source>
        <dbReference type="Proteomes" id="UP000324800"/>
    </source>
</evidence>
<feature type="compositionally biased region" description="Polar residues" evidence="1">
    <location>
        <begin position="956"/>
        <end position="972"/>
    </location>
</feature>